<gene>
    <name evidence="3" type="ORF">JBS370_LOCUS34977</name>
    <name evidence="2" type="ORF">ZHD862_LOCUS37230</name>
</gene>
<evidence type="ECO:0000313" key="4">
    <source>
        <dbReference type="Proteomes" id="UP000663864"/>
    </source>
</evidence>
<evidence type="ECO:0000313" key="2">
    <source>
        <dbReference type="EMBL" id="CAF1495995.1"/>
    </source>
</evidence>
<feature type="region of interest" description="Disordered" evidence="1">
    <location>
        <begin position="259"/>
        <end position="280"/>
    </location>
</feature>
<reference evidence="2" key="1">
    <citation type="submission" date="2021-02" db="EMBL/GenBank/DDBJ databases">
        <authorList>
            <person name="Nowell W R."/>
        </authorList>
    </citation>
    <scope>NUCLEOTIDE SEQUENCE</scope>
</reference>
<comment type="caution">
    <text evidence="2">The sequence shown here is derived from an EMBL/GenBank/DDBJ whole genome shotgun (WGS) entry which is preliminary data.</text>
</comment>
<sequence length="347" mass="40688">MIQPHADRIQSFQLSHPFAADLCLLVMPLMRNFIQLETLIINNIESDSLEEVINHLSCLPILSSVTITSNGYVRNQNDLYLKIFHLPMLKYCQMLVETLRFRIPLPVATNRFSPIEHLVIKHAISLNQIDSFLSYVPYLSRLSLTAFDGWRGYRTKNNSIILNHLTDVSLGLTDIDFNHFEVLVRDLFSQVQVLRISSGYERHSYWNMEYLNADRWEQLISIHMPNIRIFDFQYRYYRWIDNSGRQSFEESIYASNPASSSQSRLIQQSTEEQQYRSPQDLIRHRGDYESIARANIRSQQQQQLQVYSPTNQRLLLQYPNPNHYQQSDLIQYGSPTLSASSSCRQQQ</sequence>
<evidence type="ECO:0000313" key="3">
    <source>
        <dbReference type="EMBL" id="CAF4170354.1"/>
    </source>
</evidence>
<dbReference type="AlphaFoldDB" id="A0A815T3J8"/>
<dbReference type="Proteomes" id="UP000663836">
    <property type="component" value="Unassembled WGS sequence"/>
</dbReference>
<organism evidence="2 4">
    <name type="scientific">Rotaria sordida</name>
    <dbReference type="NCBI Taxonomy" id="392033"/>
    <lineage>
        <taxon>Eukaryota</taxon>
        <taxon>Metazoa</taxon>
        <taxon>Spiralia</taxon>
        <taxon>Gnathifera</taxon>
        <taxon>Rotifera</taxon>
        <taxon>Eurotatoria</taxon>
        <taxon>Bdelloidea</taxon>
        <taxon>Philodinida</taxon>
        <taxon>Philodinidae</taxon>
        <taxon>Rotaria</taxon>
    </lineage>
</organism>
<proteinExistence type="predicted"/>
<evidence type="ECO:0008006" key="5">
    <source>
        <dbReference type="Google" id="ProtNLM"/>
    </source>
</evidence>
<accession>A0A815T3J8</accession>
<evidence type="ECO:0000256" key="1">
    <source>
        <dbReference type="SAM" id="MobiDB-lite"/>
    </source>
</evidence>
<dbReference type="EMBL" id="CAJOBD010011637">
    <property type="protein sequence ID" value="CAF4170354.1"/>
    <property type="molecule type" value="Genomic_DNA"/>
</dbReference>
<protein>
    <recommendedName>
        <fullName evidence="5">F-box domain-containing protein</fullName>
    </recommendedName>
</protein>
<dbReference type="Proteomes" id="UP000663864">
    <property type="component" value="Unassembled WGS sequence"/>
</dbReference>
<name>A0A815T3J8_9BILA</name>
<dbReference type="EMBL" id="CAJNOT010006774">
    <property type="protein sequence ID" value="CAF1495995.1"/>
    <property type="molecule type" value="Genomic_DNA"/>
</dbReference>
<feature type="compositionally biased region" description="Polar residues" evidence="1">
    <location>
        <begin position="259"/>
        <end position="277"/>
    </location>
</feature>